<evidence type="ECO:0000313" key="2">
    <source>
        <dbReference type="EnsemblPlants" id="OMERI11G16780.1"/>
    </source>
</evidence>
<dbReference type="Gramene" id="OMERI11G16780.1">
    <property type="protein sequence ID" value="OMERI11G16780.1"/>
    <property type="gene ID" value="OMERI11G16780"/>
</dbReference>
<dbReference type="AlphaFoldDB" id="A0A0E0F7U1"/>
<dbReference type="HOGENOM" id="CLU_2112768_0_0_1"/>
<dbReference type="Proteomes" id="UP000008021">
    <property type="component" value="Chromosome 11"/>
</dbReference>
<reference evidence="2" key="2">
    <citation type="submission" date="2018-05" db="EMBL/GenBank/DDBJ databases">
        <title>OmerRS3 (Oryza meridionalis Reference Sequence Version 3).</title>
        <authorList>
            <person name="Zhang J."/>
            <person name="Kudrna D."/>
            <person name="Lee S."/>
            <person name="Talag J."/>
            <person name="Welchert J."/>
            <person name="Wing R.A."/>
        </authorList>
    </citation>
    <scope>NUCLEOTIDE SEQUENCE [LARGE SCALE GENOMIC DNA]</scope>
    <source>
        <strain evidence="2">cv. OR44</strain>
    </source>
</reference>
<organism evidence="2">
    <name type="scientific">Oryza meridionalis</name>
    <dbReference type="NCBI Taxonomy" id="40149"/>
    <lineage>
        <taxon>Eukaryota</taxon>
        <taxon>Viridiplantae</taxon>
        <taxon>Streptophyta</taxon>
        <taxon>Embryophyta</taxon>
        <taxon>Tracheophyta</taxon>
        <taxon>Spermatophyta</taxon>
        <taxon>Magnoliopsida</taxon>
        <taxon>Liliopsida</taxon>
        <taxon>Poales</taxon>
        <taxon>Poaceae</taxon>
        <taxon>BOP clade</taxon>
        <taxon>Oryzoideae</taxon>
        <taxon>Oryzeae</taxon>
        <taxon>Oryzinae</taxon>
        <taxon>Oryza</taxon>
    </lineage>
</organism>
<evidence type="ECO:0000313" key="3">
    <source>
        <dbReference type="Proteomes" id="UP000008021"/>
    </source>
</evidence>
<proteinExistence type="predicted"/>
<reference evidence="2" key="1">
    <citation type="submission" date="2015-04" db="UniProtKB">
        <authorList>
            <consortium name="EnsemblPlants"/>
        </authorList>
    </citation>
    <scope>IDENTIFICATION</scope>
</reference>
<name>A0A0E0F7U1_9ORYZ</name>
<evidence type="ECO:0000256" key="1">
    <source>
        <dbReference type="SAM" id="MobiDB-lite"/>
    </source>
</evidence>
<dbReference type="EnsemblPlants" id="OMERI11G16780.1">
    <property type="protein sequence ID" value="OMERI11G16780.1"/>
    <property type="gene ID" value="OMERI11G16780"/>
</dbReference>
<feature type="region of interest" description="Disordered" evidence="1">
    <location>
        <begin position="73"/>
        <end position="115"/>
    </location>
</feature>
<accession>A0A0E0F7U1</accession>
<sequence>MWIWQRRARGGGMGVVGNDAVLHPSEEKWKEPVLEQWWRPSRCRGRSGGDRAQETATATTRCINLPVGNWSRRVAGRRRPANPSNTPTNGVAGEIQEVTGDEAMTPHIDRQRCVQ</sequence>
<keyword evidence="3" id="KW-1185">Reference proteome</keyword>
<protein>
    <submittedName>
        <fullName evidence="2">Uncharacterized protein</fullName>
    </submittedName>
</protein>